<evidence type="ECO:0000313" key="1">
    <source>
        <dbReference type="EMBL" id="CAB4203557.1"/>
    </source>
</evidence>
<sequence length="233" mass="24667">MTGTVFLREFDEGVIRTFGGVLQDVVVDGGERSEYVVAIAGVVGPPEYHGKLPIYFVVGKSVFRPKRLPALIIRRSDFEVAFQNGGQSWGIESSVASPGAPTASVMLPNGTTVTGPTRKTVKPPAAPYNLGYEITVRCRGPSAMNDAVLALRHLLGVAEPPGCTIKVIDSAGEERGYDGITQSIADISEVADALARDAGWTLAITVHGELDLIGPFEQRTVTSLPVANFGSVE</sequence>
<gene>
    <name evidence="1" type="ORF">UFOVP1382_169</name>
</gene>
<reference evidence="1" key="1">
    <citation type="submission" date="2020-05" db="EMBL/GenBank/DDBJ databases">
        <authorList>
            <person name="Chiriac C."/>
            <person name="Salcher M."/>
            <person name="Ghai R."/>
            <person name="Kavagutti S V."/>
        </authorList>
    </citation>
    <scope>NUCLEOTIDE SEQUENCE</scope>
</reference>
<accession>A0A6J5S5A1</accession>
<organism evidence="1">
    <name type="scientific">uncultured Caudovirales phage</name>
    <dbReference type="NCBI Taxonomy" id="2100421"/>
    <lineage>
        <taxon>Viruses</taxon>
        <taxon>Duplodnaviria</taxon>
        <taxon>Heunggongvirae</taxon>
        <taxon>Uroviricota</taxon>
        <taxon>Caudoviricetes</taxon>
        <taxon>Peduoviridae</taxon>
        <taxon>Maltschvirus</taxon>
        <taxon>Maltschvirus maltsch</taxon>
    </lineage>
</organism>
<dbReference type="EMBL" id="LR797331">
    <property type="protein sequence ID" value="CAB4203557.1"/>
    <property type="molecule type" value="Genomic_DNA"/>
</dbReference>
<proteinExistence type="predicted"/>
<protein>
    <submittedName>
        <fullName evidence="1">Uncharacterized protein</fullName>
    </submittedName>
</protein>
<name>A0A6J5S5A1_9CAUD</name>